<dbReference type="InterPro" id="IPR002178">
    <property type="entry name" value="PTS_EIIA_type-2_dom"/>
</dbReference>
<dbReference type="EMBL" id="QGLG01000002">
    <property type="protein sequence ID" value="PXY84608.1"/>
    <property type="molecule type" value="Genomic_DNA"/>
</dbReference>
<keyword evidence="3" id="KW-1185">Reference proteome</keyword>
<comment type="caution">
    <text evidence="2">The sequence shown here is derived from an EMBL/GenBank/DDBJ whole genome shotgun (WGS) entry which is preliminary data.</text>
</comment>
<dbReference type="PROSITE" id="PS51094">
    <property type="entry name" value="PTS_EIIA_TYPE_2"/>
    <property type="match status" value="1"/>
</dbReference>
<evidence type="ECO:0000259" key="1">
    <source>
        <dbReference type="PROSITE" id="PS51094"/>
    </source>
</evidence>
<sequence>MKKMSDKQFSEYKSNNDFFIKMNIHQKIGKKDLFSLISQTVAFQKGTSQVGILKSMQTRENLKNTAFGYGIAFPHIILEQEVIPTLIICKLTRKIDEWKCPDNTAVNICLVLVISRKSKSNDQRIKRMTKIFRKFADKKFVIRISQCQTAQEIEKYL</sequence>
<dbReference type="InterPro" id="IPR051541">
    <property type="entry name" value="PTS_SugarTrans_NitroReg"/>
</dbReference>
<reference evidence="2 3" key="1">
    <citation type="submission" date="2018-05" db="EMBL/GenBank/DDBJ databases">
        <title>Reference genomes for bee gut microbiota database.</title>
        <authorList>
            <person name="Ellegaard K.M."/>
        </authorList>
    </citation>
    <scope>NUCLEOTIDE SEQUENCE [LARGE SCALE GENOMIC DNA]</scope>
    <source>
        <strain evidence="2 3">ESL0184</strain>
    </source>
</reference>
<evidence type="ECO:0000313" key="2">
    <source>
        <dbReference type="EMBL" id="PXY84608.1"/>
    </source>
</evidence>
<protein>
    <recommendedName>
        <fullName evidence="1">PTS EIIA type-2 domain-containing protein</fullName>
    </recommendedName>
</protein>
<accession>A0ABX5N0I5</accession>
<dbReference type="PANTHER" id="PTHR47738">
    <property type="entry name" value="PTS SYSTEM FRUCTOSE-LIKE EIIA COMPONENT-RELATED"/>
    <property type="match status" value="1"/>
</dbReference>
<feature type="domain" description="PTS EIIA type-2" evidence="1">
    <location>
        <begin position="11"/>
        <end position="157"/>
    </location>
</feature>
<organism evidence="2 3">
    <name type="scientific">Lactobacillus melliventris</name>
    <dbReference type="NCBI Taxonomy" id="1218507"/>
    <lineage>
        <taxon>Bacteria</taxon>
        <taxon>Bacillati</taxon>
        <taxon>Bacillota</taxon>
        <taxon>Bacilli</taxon>
        <taxon>Lactobacillales</taxon>
        <taxon>Lactobacillaceae</taxon>
        <taxon>Lactobacillus</taxon>
    </lineage>
</organism>
<dbReference type="InterPro" id="IPR016152">
    <property type="entry name" value="PTrfase/Anion_transptr"/>
</dbReference>
<dbReference type="SUPFAM" id="SSF55804">
    <property type="entry name" value="Phoshotransferase/anion transport protein"/>
    <property type="match status" value="1"/>
</dbReference>
<name>A0ABX5N0I5_9LACO</name>
<proteinExistence type="predicted"/>
<gene>
    <name evidence="2" type="ORF">DK873_05505</name>
</gene>
<evidence type="ECO:0000313" key="3">
    <source>
        <dbReference type="Proteomes" id="UP000247698"/>
    </source>
</evidence>
<dbReference type="Pfam" id="PF00359">
    <property type="entry name" value="PTS_EIIA_2"/>
    <property type="match status" value="1"/>
</dbReference>
<dbReference type="Proteomes" id="UP000247698">
    <property type="component" value="Unassembled WGS sequence"/>
</dbReference>
<dbReference type="Gene3D" id="3.40.930.10">
    <property type="entry name" value="Mannitol-specific EII, Chain A"/>
    <property type="match status" value="1"/>
</dbReference>